<accession>A0ABT7V4U9</accession>
<dbReference type="EMBL" id="JAUDEA010000013">
    <property type="protein sequence ID" value="MDM8271625.1"/>
    <property type="molecule type" value="Genomic_DNA"/>
</dbReference>
<dbReference type="PANTHER" id="PTHR46112">
    <property type="entry name" value="AMINOPEPTIDASE"/>
    <property type="match status" value="1"/>
</dbReference>
<dbReference type="InterPro" id="IPR029149">
    <property type="entry name" value="Creatin/AminoP/Spt16_N"/>
</dbReference>
<gene>
    <name evidence="3" type="ORF">QUW25_08105</name>
</gene>
<dbReference type="InterPro" id="IPR036005">
    <property type="entry name" value="Creatinase/aminopeptidase-like"/>
</dbReference>
<reference evidence="4" key="1">
    <citation type="submission" date="2023-06" db="EMBL/GenBank/DDBJ databases">
        <title>Identification and characterization of horizontal gene transfer across gut microbiota members of farm animals based on homology search.</title>
        <authorList>
            <person name="Zeman M."/>
            <person name="Kubasova T."/>
            <person name="Jahodarova E."/>
            <person name="Nykrynova M."/>
            <person name="Rychlik I."/>
        </authorList>
    </citation>
    <scope>NUCLEOTIDE SEQUENCE [LARGE SCALE GENOMIC DNA]</scope>
    <source>
        <strain evidence="4">153_Feed</strain>
    </source>
</reference>
<dbReference type="CDD" id="cd01092">
    <property type="entry name" value="APP-like"/>
    <property type="match status" value="1"/>
</dbReference>
<dbReference type="Pfam" id="PF01321">
    <property type="entry name" value="Creatinase_N"/>
    <property type="match status" value="1"/>
</dbReference>
<comment type="caution">
    <text evidence="3">The sequence shown here is derived from an EMBL/GenBank/DDBJ whole genome shotgun (WGS) entry which is preliminary data.</text>
</comment>
<reference evidence="3 4" key="2">
    <citation type="submission" date="2023-06" db="EMBL/GenBank/DDBJ databases">
        <title>Identification and characterization of horizontal gene transfer across gut microbiota members of farm animals based on homology search.</title>
        <authorList>
            <person name="Schwarzerova J."/>
            <person name="Nykrynova M."/>
            <person name="Jureckova K."/>
            <person name="Cejkova D."/>
            <person name="Rychlik I."/>
        </authorList>
    </citation>
    <scope>NUCLEOTIDE SEQUENCE [LARGE SCALE GENOMIC DNA]</scope>
    <source>
        <strain evidence="3 4">153_Feed</strain>
    </source>
</reference>
<dbReference type="Gene3D" id="3.90.230.10">
    <property type="entry name" value="Creatinase/methionine aminopeptidase superfamily"/>
    <property type="match status" value="1"/>
</dbReference>
<reference evidence="3 4" key="3">
    <citation type="submission" date="2023-06" db="EMBL/GenBank/DDBJ databases">
        <authorList>
            <person name="Zeman M."/>
            <person name="Kubasova T."/>
            <person name="Jahodarova E."/>
            <person name="Nykrynova M."/>
            <person name="Rychlik I."/>
        </authorList>
    </citation>
    <scope>NUCLEOTIDE SEQUENCE [LARGE SCALE GENOMIC DNA]</scope>
    <source>
        <strain evidence="3 4">153_Feed</strain>
    </source>
</reference>
<keyword evidence="4" id="KW-1185">Reference proteome</keyword>
<dbReference type="SUPFAM" id="SSF53092">
    <property type="entry name" value="Creatinase/prolidase N-terminal domain"/>
    <property type="match status" value="1"/>
</dbReference>
<feature type="domain" description="Creatinase N-terminal" evidence="2">
    <location>
        <begin position="5"/>
        <end position="131"/>
    </location>
</feature>
<dbReference type="SUPFAM" id="SSF55920">
    <property type="entry name" value="Creatinase/aminopeptidase"/>
    <property type="match status" value="1"/>
</dbReference>
<name>A0ABT7V4U9_9ACTN</name>
<dbReference type="Gene3D" id="3.40.350.10">
    <property type="entry name" value="Creatinase/prolidase N-terminal domain"/>
    <property type="match status" value="1"/>
</dbReference>
<dbReference type="Pfam" id="PF00557">
    <property type="entry name" value="Peptidase_M24"/>
    <property type="match status" value="1"/>
</dbReference>
<evidence type="ECO:0000259" key="2">
    <source>
        <dbReference type="Pfam" id="PF01321"/>
    </source>
</evidence>
<dbReference type="Proteomes" id="UP001529256">
    <property type="component" value="Unassembled WGS sequence"/>
</dbReference>
<proteinExistence type="predicted"/>
<evidence type="ECO:0000259" key="1">
    <source>
        <dbReference type="Pfam" id="PF00557"/>
    </source>
</evidence>
<dbReference type="InterPro" id="IPR000587">
    <property type="entry name" value="Creatinase_N"/>
</dbReference>
<evidence type="ECO:0000313" key="3">
    <source>
        <dbReference type="EMBL" id="MDM8271625.1"/>
    </source>
</evidence>
<evidence type="ECO:0000313" key="4">
    <source>
        <dbReference type="Proteomes" id="UP001529256"/>
    </source>
</evidence>
<dbReference type="RefSeq" id="WP_289511702.1">
    <property type="nucleotide sequence ID" value="NZ_JAUDEA010000013.1"/>
</dbReference>
<protein>
    <submittedName>
        <fullName evidence="3">Xaa-Pro peptidase family protein</fullName>
    </submittedName>
</protein>
<dbReference type="PANTHER" id="PTHR46112:SF3">
    <property type="entry name" value="AMINOPEPTIDASE YPDF"/>
    <property type="match status" value="1"/>
</dbReference>
<sequence length="362" mass="39812">MDEKRLASVRNNLARRGLTQALIVDPLSIWWLCGYHTEPYERFLALLVTADGTPTLFANRLFPSADGCGAHVASFSDTEDPVALVAERTNAREPLGVDKDLAARWLVPLMEAGAASGFVLASDAVDDARSIKDARERELMRAASATNDEAMAWLARQVRPGVTERQIADGLLAEYRRLGAQDHSFSPIVSFGDHAADPHHEPDDTPFAPGDMVLFDVGCKRDWYCSDMTRTFFTAEPTEHQRAVYDAVLRANEAAEKIVRPGVTFAEIDRAARSVIEEAGWGEAFTHRLGHQIGLVDHEPGDVSAAHDEPVRPGQCFSIEPGIYLPGDMGVRIEDLVIVTEDGCEVLNRYPKELTVLGHPQK</sequence>
<dbReference type="InterPro" id="IPR000994">
    <property type="entry name" value="Pept_M24"/>
</dbReference>
<dbReference type="InterPro" id="IPR050659">
    <property type="entry name" value="Peptidase_M24B"/>
</dbReference>
<feature type="domain" description="Peptidase M24" evidence="1">
    <location>
        <begin position="138"/>
        <end position="341"/>
    </location>
</feature>
<organism evidence="3 4">
    <name type="scientific">Thermophilibacter provencensis</name>
    <dbReference type="NCBI Taxonomy" id="1852386"/>
    <lineage>
        <taxon>Bacteria</taxon>
        <taxon>Bacillati</taxon>
        <taxon>Actinomycetota</taxon>
        <taxon>Coriobacteriia</taxon>
        <taxon>Coriobacteriales</taxon>
        <taxon>Atopobiaceae</taxon>
        <taxon>Thermophilibacter</taxon>
    </lineage>
</organism>